<dbReference type="Gene3D" id="2.20.25.90">
    <property type="entry name" value="ADC-like domains"/>
    <property type="match status" value="1"/>
</dbReference>
<accession>A0A4P6P6N6</accession>
<evidence type="ECO:0000256" key="7">
    <source>
        <dbReference type="ARBA" id="ARBA00023002"/>
    </source>
</evidence>
<dbReference type="InterPro" id="IPR027467">
    <property type="entry name" value="MopterinOxRdtase_cofactor_BS"/>
</dbReference>
<keyword evidence="5" id="KW-0500">Molybdenum</keyword>
<dbReference type="PANTHER" id="PTHR43105:SF9">
    <property type="entry name" value="NADPH-FE(3+) OXIDOREDUCTASE SUBUNIT ALPHA"/>
    <property type="match status" value="1"/>
</dbReference>
<reference evidence="12 13" key="1">
    <citation type="submission" date="2018-12" db="EMBL/GenBank/DDBJ databases">
        <title>Complete genome of Litorilituus sediminis.</title>
        <authorList>
            <person name="Liu A."/>
            <person name="Rong J."/>
        </authorList>
    </citation>
    <scope>NUCLEOTIDE SEQUENCE [LARGE SCALE GENOMIC DNA]</scope>
    <source>
        <strain evidence="12 13">JCM 17549</strain>
    </source>
</reference>
<dbReference type="GO" id="GO:0043546">
    <property type="term" value="F:molybdopterin cofactor binding"/>
    <property type="evidence" value="ECO:0007669"/>
    <property type="project" value="InterPro"/>
</dbReference>
<dbReference type="GO" id="GO:0016020">
    <property type="term" value="C:membrane"/>
    <property type="evidence" value="ECO:0007669"/>
    <property type="project" value="TreeGrafter"/>
</dbReference>
<keyword evidence="4" id="KW-0004">4Fe-4S</keyword>
<keyword evidence="13" id="KW-1185">Reference proteome</keyword>
<dbReference type="PROSITE" id="PS00551">
    <property type="entry name" value="MOLYBDOPTERIN_PROK_1"/>
    <property type="match status" value="1"/>
</dbReference>
<evidence type="ECO:0000256" key="5">
    <source>
        <dbReference type="ARBA" id="ARBA00022505"/>
    </source>
</evidence>
<dbReference type="KEGG" id="lsd:EMK97_16320"/>
<dbReference type="Gene3D" id="3.40.228.10">
    <property type="entry name" value="Dimethylsulfoxide Reductase, domain 2"/>
    <property type="match status" value="1"/>
</dbReference>
<dbReference type="Pfam" id="PF01568">
    <property type="entry name" value="Molydop_binding"/>
    <property type="match status" value="1"/>
</dbReference>
<dbReference type="Pfam" id="PF00384">
    <property type="entry name" value="Molybdopterin"/>
    <property type="match status" value="1"/>
</dbReference>
<dbReference type="InterPro" id="IPR050123">
    <property type="entry name" value="Prok_molybdopt-oxidoreductase"/>
</dbReference>
<dbReference type="GO" id="GO:0051539">
    <property type="term" value="F:4 iron, 4 sulfur cluster binding"/>
    <property type="evidence" value="ECO:0007669"/>
    <property type="project" value="UniProtKB-KW"/>
</dbReference>
<evidence type="ECO:0000256" key="9">
    <source>
        <dbReference type="ARBA" id="ARBA00023014"/>
    </source>
</evidence>
<evidence type="ECO:0000259" key="11">
    <source>
        <dbReference type="PROSITE" id="PS51669"/>
    </source>
</evidence>
<dbReference type="CDD" id="cd02791">
    <property type="entry name" value="MopB_CT_Nitrate-R-NapA-like"/>
    <property type="match status" value="1"/>
</dbReference>
<keyword evidence="8" id="KW-0408">Iron</keyword>
<proteinExistence type="inferred from homology"/>
<dbReference type="GO" id="GO:0046872">
    <property type="term" value="F:metal ion binding"/>
    <property type="evidence" value="ECO:0007669"/>
    <property type="project" value="UniProtKB-KW"/>
</dbReference>
<comment type="similarity">
    <text evidence="3">Belongs to the prokaryotic molybdopterin-containing oxidoreductase family. NasA/NapA/NarB subfamily.</text>
</comment>
<evidence type="ECO:0000256" key="8">
    <source>
        <dbReference type="ARBA" id="ARBA00023004"/>
    </source>
</evidence>
<keyword evidence="9" id="KW-0411">Iron-sulfur</keyword>
<dbReference type="Gene3D" id="1.10.10.1100">
    <property type="entry name" value="BFD-like [2Fe-2S]-binding domain"/>
    <property type="match status" value="1"/>
</dbReference>
<evidence type="ECO:0000256" key="1">
    <source>
        <dbReference type="ARBA" id="ARBA00001942"/>
    </source>
</evidence>
<evidence type="ECO:0000256" key="6">
    <source>
        <dbReference type="ARBA" id="ARBA00022723"/>
    </source>
</evidence>
<evidence type="ECO:0000313" key="12">
    <source>
        <dbReference type="EMBL" id="QBG37183.1"/>
    </source>
</evidence>
<evidence type="ECO:0000256" key="4">
    <source>
        <dbReference type="ARBA" id="ARBA00022485"/>
    </source>
</evidence>
<dbReference type="PANTHER" id="PTHR43105">
    <property type="entry name" value="RESPIRATORY NITRATE REDUCTASE"/>
    <property type="match status" value="1"/>
</dbReference>
<dbReference type="RefSeq" id="WP_130603850.1">
    <property type="nucleotide sequence ID" value="NZ_CP034759.1"/>
</dbReference>
<dbReference type="OrthoDB" id="9810782at2"/>
<dbReference type="Gene3D" id="3.40.50.740">
    <property type="match status" value="1"/>
</dbReference>
<dbReference type="GO" id="GO:0045333">
    <property type="term" value="P:cellular respiration"/>
    <property type="evidence" value="ECO:0007669"/>
    <property type="project" value="UniProtKB-ARBA"/>
</dbReference>
<protein>
    <submittedName>
        <fullName evidence="12">Nitrate reductase</fullName>
    </submittedName>
</protein>
<evidence type="ECO:0000313" key="13">
    <source>
        <dbReference type="Proteomes" id="UP000290244"/>
    </source>
</evidence>
<dbReference type="GO" id="GO:0042128">
    <property type="term" value="P:nitrate assimilation"/>
    <property type="evidence" value="ECO:0007669"/>
    <property type="project" value="UniProtKB-KW"/>
</dbReference>
<comment type="cofactor">
    <cofactor evidence="1">
        <name>Mo-bis(molybdopterin guanine dinucleotide)</name>
        <dbReference type="ChEBI" id="CHEBI:60539"/>
    </cofactor>
</comment>
<dbReference type="InterPro" id="IPR009010">
    <property type="entry name" value="Asp_de-COase-like_dom_sf"/>
</dbReference>
<dbReference type="Proteomes" id="UP000290244">
    <property type="component" value="Chromosome"/>
</dbReference>
<feature type="domain" description="4Fe-4S Mo/W bis-MGD-type" evidence="11">
    <location>
        <begin position="14"/>
        <end position="70"/>
    </location>
</feature>
<dbReference type="SUPFAM" id="SSF50692">
    <property type="entry name" value="ADC-like"/>
    <property type="match status" value="1"/>
</dbReference>
<dbReference type="PROSITE" id="PS51669">
    <property type="entry name" value="4FE4S_MOW_BIS_MGD"/>
    <property type="match status" value="1"/>
</dbReference>
<dbReference type="InterPro" id="IPR007419">
    <property type="entry name" value="BFD-like_2Fe2S-bd_dom"/>
</dbReference>
<dbReference type="InterPro" id="IPR006963">
    <property type="entry name" value="Mopterin_OxRdtase_4Fe-4S_dom"/>
</dbReference>
<dbReference type="GO" id="GO:1990204">
    <property type="term" value="C:oxidoreductase complex"/>
    <property type="evidence" value="ECO:0007669"/>
    <property type="project" value="UniProtKB-ARBA"/>
</dbReference>
<dbReference type="EMBL" id="CP034759">
    <property type="protein sequence ID" value="QBG37183.1"/>
    <property type="molecule type" value="Genomic_DNA"/>
</dbReference>
<keyword evidence="7" id="KW-0560">Oxidoreductase</keyword>
<gene>
    <name evidence="12" type="ORF">EMK97_16320</name>
</gene>
<dbReference type="AlphaFoldDB" id="A0A4P6P6N6"/>
<sequence length="906" mass="100269">MSELAIEINPQLNKEKVKTTCPYCGVGCGVVVSKKDQAHVDIQGDKQHPANLGSLCIKGKNLAETLDNNNRLKTPVINGEPQSWSRALDYVASKFNQTIEQEGKDAIAFYVSGQLLTEDYYVANKLMKGFIGSGNIDTNSRLCMSSAVAAHKRAFGEDIVPTSYADLLNAEVVILAGSNLAWCHPILFRRLREEKQRRPELKIIVIDPRVTACVELADLHLKIKPQGDLILFNGLLTYLTEQGYIDFEQVSHTTSGLIEALASAKLDNEKLADIGLSQQQLQAFFQYFTQHDKVVTVFSQGINQASQGSDQGNAIINCHLASNKIGRLGCGPFSMTGQPNAMGGREVGALANTLASHIEFDDNAMAAELAKFWQTENLATEAGLKAVELFEAIEQGKVKALWIMATNPVVSLPDHHKVKQALKKCPLVVVSDCVASNDTLEFADVILPAQTWGEKSGTVTNSERRISRQRPFLQPFAQAKADWWIISELAKRMGFAKQFNYQSAKDIFVEHAALSGISSSKATRARAFNISAYQNLTEQQYQQWLPMQWPQANAKQIRLSDQSIFSQQHYFHQDGKARFIAVQAEATDALLDDEFILNTGRNRDQWHTQTRSGKSATLTNRHAEPELSIHPNDAKALQIHQGSIILVENSLGKLLVRVKITAQQRAKEVFMPIHWSYSNNNQGSVSQLVVAKVDRISGQPAFKHARVKLTPVAIRSEAMLVVNKPLPNALANYQVEQKISGGYCYHIASKEAPQALYNKLCDYVQSHESIQATTTCLNASEPRKQYFRRTYLTEGLTEGKMQAAVLVGQKKHDLPHGWLSQFYQQAEQASAQRNIISSNSQAVQAKKTFCQCLNIAKEDIHQAIDSGELTLSDIRSKTGAGNGCGSCIGDIALLLNNRSEKFKEVS</sequence>
<dbReference type="InterPro" id="IPR041854">
    <property type="entry name" value="BFD-like_2Fe2S-bd_dom_sf"/>
</dbReference>
<dbReference type="InterPro" id="IPR006656">
    <property type="entry name" value="Mopterin_OxRdtase"/>
</dbReference>
<evidence type="ECO:0000256" key="2">
    <source>
        <dbReference type="ARBA" id="ARBA00001966"/>
    </source>
</evidence>
<comment type="cofactor">
    <cofactor evidence="2">
        <name>[4Fe-4S] cluster</name>
        <dbReference type="ChEBI" id="CHEBI:49883"/>
    </cofactor>
</comment>
<dbReference type="InterPro" id="IPR041957">
    <property type="entry name" value="CT_Nitrate-R-NapA-like"/>
</dbReference>
<dbReference type="SMART" id="SM00926">
    <property type="entry name" value="Molybdop_Fe4S4"/>
    <property type="match status" value="1"/>
</dbReference>
<organism evidence="12 13">
    <name type="scientific">Litorilituus sediminis</name>
    <dbReference type="NCBI Taxonomy" id="718192"/>
    <lineage>
        <taxon>Bacteria</taxon>
        <taxon>Pseudomonadati</taxon>
        <taxon>Pseudomonadota</taxon>
        <taxon>Gammaproteobacteria</taxon>
        <taxon>Alteromonadales</taxon>
        <taxon>Colwelliaceae</taxon>
        <taxon>Litorilituus</taxon>
    </lineage>
</organism>
<dbReference type="GO" id="GO:0016491">
    <property type="term" value="F:oxidoreductase activity"/>
    <property type="evidence" value="ECO:0007669"/>
    <property type="project" value="UniProtKB-KW"/>
</dbReference>
<dbReference type="InterPro" id="IPR006657">
    <property type="entry name" value="MoPterin_dinucl-bd_dom"/>
</dbReference>
<dbReference type="Pfam" id="PF04879">
    <property type="entry name" value="Molybdop_Fe4S4"/>
    <property type="match status" value="1"/>
</dbReference>
<name>A0A4P6P6N6_9GAMM</name>
<evidence type="ECO:0000256" key="3">
    <source>
        <dbReference type="ARBA" id="ARBA00008747"/>
    </source>
</evidence>
<dbReference type="Gene3D" id="2.40.40.20">
    <property type="match status" value="1"/>
</dbReference>
<dbReference type="Pfam" id="PF04324">
    <property type="entry name" value="Fer2_BFD"/>
    <property type="match status" value="1"/>
</dbReference>
<dbReference type="SUPFAM" id="SSF53706">
    <property type="entry name" value="Formate dehydrogenase/DMSO reductase, domains 1-3"/>
    <property type="match status" value="1"/>
</dbReference>
<dbReference type="CDD" id="cd02754">
    <property type="entry name" value="MopB_Nitrate-R-NapA-like"/>
    <property type="match status" value="1"/>
</dbReference>
<keyword evidence="10" id="KW-0534">Nitrate assimilation</keyword>
<evidence type="ECO:0000256" key="10">
    <source>
        <dbReference type="ARBA" id="ARBA00023063"/>
    </source>
</evidence>
<keyword evidence="6" id="KW-0479">Metal-binding</keyword>